<dbReference type="AlphaFoldDB" id="A0AA44BDG5"/>
<protein>
    <submittedName>
        <fullName evidence="1">Uncharacterized protein</fullName>
    </submittedName>
</protein>
<name>A0AA44BDG5_9CLOT</name>
<organism evidence="1 2">
    <name type="scientific">Isachenkonia alkalipeptolytica</name>
    <dbReference type="NCBI Taxonomy" id="2565777"/>
    <lineage>
        <taxon>Bacteria</taxon>
        <taxon>Bacillati</taxon>
        <taxon>Bacillota</taxon>
        <taxon>Clostridia</taxon>
        <taxon>Eubacteriales</taxon>
        <taxon>Clostridiaceae</taxon>
        <taxon>Isachenkonia</taxon>
    </lineage>
</organism>
<accession>A0AA44BDG5</accession>
<evidence type="ECO:0000313" key="1">
    <source>
        <dbReference type="EMBL" id="NBG87075.1"/>
    </source>
</evidence>
<dbReference type="RefSeq" id="WP_160718379.1">
    <property type="nucleotide sequence ID" value="NZ_SUMG01000001.1"/>
</dbReference>
<dbReference type="EMBL" id="SUMG01000001">
    <property type="protein sequence ID" value="NBG87075.1"/>
    <property type="molecule type" value="Genomic_DNA"/>
</dbReference>
<comment type="caution">
    <text evidence="1">The sequence shown here is derived from an EMBL/GenBank/DDBJ whole genome shotgun (WGS) entry which is preliminary data.</text>
</comment>
<dbReference type="Proteomes" id="UP000449710">
    <property type="component" value="Unassembled WGS sequence"/>
</dbReference>
<keyword evidence="2" id="KW-1185">Reference proteome</keyword>
<sequence>MEAVLYRKELLVIAVIGIFLLGLSLTISCNDLPEGDILKHAELSKDAANLVNITGTTEKWVLRYHAVDEIGITLQAKYYEKGKERTGQSPSFSGNIEGEGLLVLDYKEGDLLMGIGDDGGHQTIQTTLEKPEISGNVKHFLEEPIVLGKGSHPIGAVIMSKNGRIHSRGITDQEAIDFSVENNDYAVIFTVEVHSE</sequence>
<proteinExistence type="predicted"/>
<reference evidence="1 2" key="1">
    <citation type="submission" date="2019-04" db="EMBL/GenBank/DDBJ databases">
        <title>Isachenkonia alkalipeptolytica gen. nov. sp. nov. a new anaerobic, alkiliphilic organothrophic bacterium capable to reduce synthesized ferrihydrite isolated from a soda lake.</title>
        <authorList>
            <person name="Toshchakov S.V."/>
            <person name="Zavarzina D.G."/>
            <person name="Zhilina T.N."/>
            <person name="Kostrikina N.A."/>
            <person name="Kublanov I.V."/>
        </authorList>
    </citation>
    <scope>NUCLEOTIDE SEQUENCE [LARGE SCALE GENOMIC DNA]</scope>
    <source>
        <strain evidence="1 2">Z-1701</strain>
    </source>
</reference>
<gene>
    <name evidence="1" type="ORF">ISALK_01040</name>
</gene>
<dbReference type="PROSITE" id="PS51257">
    <property type="entry name" value="PROKAR_LIPOPROTEIN"/>
    <property type="match status" value="1"/>
</dbReference>
<evidence type="ECO:0000313" key="2">
    <source>
        <dbReference type="Proteomes" id="UP000449710"/>
    </source>
</evidence>